<feature type="signal peptide" evidence="1">
    <location>
        <begin position="1"/>
        <end position="23"/>
    </location>
</feature>
<keyword evidence="3" id="KW-1185">Reference proteome</keyword>
<feature type="chain" id="PRO_5026097188" evidence="1">
    <location>
        <begin position="24"/>
        <end position="790"/>
    </location>
</feature>
<dbReference type="Proteomes" id="UP000501802">
    <property type="component" value="Chromosome"/>
</dbReference>
<dbReference type="NCBIfam" id="TIGR04131">
    <property type="entry name" value="Bac_Flav_CTERM"/>
    <property type="match status" value="1"/>
</dbReference>
<evidence type="ECO:0000313" key="2">
    <source>
        <dbReference type="EMBL" id="QIP14890.1"/>
    </source>
</evidence>
<sequence length="790" mass="86155">MNNVLWLPGWLLFCLIAVQTASASHIAGGNIEFVATDKPNQFQLSLNLYIDEASKGADAVIEPTIIVSIFRSQDNQLMGDYTLKFVRRLLLVYANPACARTRGLETSEVRYSAQIQLEASQFSDPAGYYVVWEKCCRNKNVVNIRTPEASGMVYYLAFSPLLKNGTPFRNSSPVFLTPNAEYICLNKPFSLAFRATDADGDELRYSLTTPYNDNVYKPAGFNNSPNSPAYRLLRWMPGYSEQTAITGNPPLRIDLSSGVLTVQPDQLGLFAFTVLCEEYRQGVKIGEVRRDHQILVVDCSAQVPPKPAVAALDPSGQSPLEFCQGSAVLLKTDTDTNFNYQWRRDGYNLPGETKSVLRAVEPGDYSVIKSFAIICTRDSASEVFRLTLKLSPPATIQAPDTVLCPTRPLVLTANQQADFTYQWSAGHQEIAGATNGTYTVNQAGQYRLKIYNRTTNCISYDSILITNGPLQQVTLATKAGKMLCEGNELVVTITNDGTTRLRYNWLRNNISLPNSSQSIQNATPGDYVVTVTDTTQCALTSANVHVNPRPHPVIDSLPPICGQTASVLPLSASPPGGTFSGPGVTVDRFDPAKAGVGQHLVHYSVTNSYGCLADTSRLITVLRLPIIDLGPDQEVRAGGSVQLAGPVGTNLTYSWETADFQPLSTNSSLTVRPKKTAVYKVTVWTNGGCPVSDEILIEILPGLFIPTAFSPNGDGLNDSWAFSGIGAFPACSVRIYNRWGELIFQASPYRQPWDGTYRGNPVGPGLYTFVVRPAPDQPEQTGTLTVLAGQ</sequence>
<protein>
    <submittedName>
        <fullName evidence="2">Gliding motility-associated C-terminal domain-containing protein</fullName>
    </submittedName>
</protein>
<dbReference type="Gene3D" id="2.60.40.10">
    <property type="entry name" value="Immunoglobulins"/>
    <property type="match status" value="1"/>
</dbReference>
<dbReference type="EMBL" id="CP050063">
    <property type="protein sequence ID" value="QIP14890.1"/>
    <property type="molecule type" value="Genomic_DNA"/>
</dbReference>
<name>A0A6G9AR59_9BACT</name>
<accession>A0A6G9AR59</accession>
<dbReference type="AlphaFoldDB" id="A0A6G9AR59"/>
<reference evidence="2 3" key="1">
    <citation type="submission" date="2020-03" db="EMBL/GenBank/DDBJ databases">
        <authorList>
            <person name="Kim M.K."/>
        </authorList>
    </citation>
    <scope>NUCLEOTIDE SEQUENCE [LARGE SCALE GENOMIC DNA]</scope>
    <source>
        <strain evidence="2 3">BT328</strain>
    </source>
</reference>
<evidence type="ECO:0000256" key="1">
    <source>
        <dbReference type="SAM" id="SignalP"/>
    </source>
</evidence>
<keyword evidence="1" id="KW-0732">Signal</keyword>
<dbReference type="RefSeq" id="WP_167211861.1">
    <property type="nucleotide sequence ID" value="NZ_CP050063.1"/>
</dbReference>
<gene>
    <name evidence="2" type="ORF">G8759_20845</name>
</gene>
<proteinExistence type="predicted"/>
<dbReference type="InterPro" id="IPR026341">
    <property type="entry name" value="T9SS_type_B"/>
</dbReference>
<organism evidence="2 3">
    <name type="scientific">Spirosoma aureum</name>
    <dbReference type="NCBI Taxonomy" id="2692134"/>
    <lineage>
        <taxon>Bacteria</taxon>
        <taxon>Pseudomonadati</taxon>
        <taxon>Bacteroidota</taxon>
        <taxon>Cytophagia</taxon>
        <taxon>Cytophagales</taxon>
        <taxon>Cytophagaceae</taxon>
        <taxon>Spirosoma</taxon>
    </lineage>
</organism>
<dbReference type="InterPro" id="IPR013783">
    <property type="entry name" value="Ig-like_fold"/>
</dbReference>
<dbReference type="KEGG" id="spib:G8759_20845"/>
<dbReference type="Pfam" id="PF13585">
    <property type="entry name" value="CHU_C"/>
    <property type="match status" value="1"/>
</dbReference>
<evidence type="ECO:0000313" key="3">
    <source>
        <dbReference type="Proteomes" id="UP000501802"/>
    </source>
</evidence>